<evidence type="ECO:0000313" key="3">
    <source>
        <dbReference type="Proteomes" id="UP000732380"/>
    </source>
</evidence>
<protein>
    <submittedName>
        <fullName evidence="2">Uncharacterized protein</fullName>
    </submittedName>
</protein>
<evidence type="ECO:0000313" key="2">
    <source>
        <dbReference type="EMBL" id="KAG6117925.1"/>
    </source>
</evidence>
<name>A0A9P7Q3V5_9HYPO</name>
<organism evidence="2 3">
    <name type="scientific">Claviceps humidiphila</name>
    <dbReference type="NCBI Taxonomy" id="1294629"/>
    <lineage>
        <taxon>Eukaryota</taxon>
        <taxon>Fungi</taxon>
        <taxon>Dikarya</taxon>
        <taxon>Ascomycota</taxon>
        <taxon>Pezizomycotina</taxon>
        <taxon>Sordariomycetes</taxon>
        <taxon>Hypocreomycetidae</taxon>
        <taxon>Hypocreales</taxon>
        <taxon>Clavicipitaceae</taxon>
        <taxon>Claviceps</taxon>
    </lineage>
</organism>
<keyword evidence="1" id="KW-0732">Signal</keyword>
<keyword evidence="3" id="KW-1185">Reference proteome</keyword>
<sequence length="135" mass="15058">MDWAKSRTLSWWLVEMELSFGAGAVDRDRRRNGARGGCGRCGGTLSIADPALSSQQTKRLAQYDAACKPPIAATVAAQTFRHIVAPAAIRSEHSRKLLSWSQTKSARKPVPPHTRCIYRGMCTTWPWQNPTIYEE</sequence>
<comment type="caution">
    <text evidence="2">The sequence shown here is derived from an EMBL/GenBank/DDBJ whole genome shotgun (WGS) entry which is preliminary data.</text>
</comment>
<proteinExistence type="predicted"/>
<dbReference type="Proteomes" id="UP000732380">
    <property type="component" value="Unassembled WGS sequence"/>
</dbReference>
<reference evidence="2 3" key="1">
    <citation type="journal article" date="2020" name="bioRxiv">
        <title>Whole genome comparisons of ergot fungi reveals the divergence and evolution of species within the genus Claviceps are the result of varying mechanisms driving genome evolution and host range expansion.</title>
        <authorList>
            <person name="Wyka S.A."/>
            <person name="Mondo S.J."/>
            <person name="Liu M."/>
            <person name="Dettman J."/>
            <person name="Nalam V."/>
            <person name="Broders K.D."/>
        </authorList>
    </citation>
    <scope>NUCLEOTIDE SEQUENCE [LARGE SCALE GENOMIC DNA]</scope>
    <source>
        <strain evidence="2 3">LM576</strain>
    </source>
</reference>
<evidence type="ECO:0000256" key="1">
    <source>
        <dbReference type="SAM" id="SignalP"/>
    </source>
</evidence>
<accession>A0A9P7Q3V5</accession>
<gene>
    <name evidence="2" type="ORF">E4U13_000681</name>
</gene>
<dbReference type="EMBL" id="SRQM01000120">
    <property type="protein sequence ID" value="KAG6117925.1"/>
    <property type="molecule type" value="Genomic_DNA"/>
</dbReference>
<dbReference type="AlphaFoldDB" id="A0A9P7Q3V5"/>
<feature type="signal peptide" evidence="1">
    <location>
        <begin position="1"/>
        <end position="24"/>
    </location>
</feature>
<feature type="chain" id="PRO_5040454260" evidence="1">
    <location>
        <begin position="25"/>
        <end position="135"/>
    </location>
</feature>